<proteinExistence type="predicted"/>
<protein>
    <submittedName>
        <fullName evidence="1">Uncharacterized protein</fullName>
    </submittedName>
</protein>
<sequence>MFLFYRPPSAPDEIYSSSLATLHEGHALWYPEPHESGELQIGDVGFMSRGAFIRLFNLDTSAPEKKVTFWPTPFEDIEPLPPHVLQIDRRRRPLLPTHYRSHGVESRQIHASADVSAGTNVSVGLSTEYTCKAAQGAVLALKSQAYAESIFENLVLKKYIMRNHDKWYAYVKGVLGQDIKPEDIVVVRGWVKTEADWAAAAFSNTSTSSSVSLEGQVGGVAGLDMGTSYTSSMTGPMVQRQGEYLEDTSVPHPPEAKRDQSVFVRRFKMRRRFGFLKKIVAGAGYHRLPDPGDARGGSGGGGIMAQGVGGVDEASEPEFEGESTVYDPLDILIDYIFEVRPTSCLVHHVSMLRYSW</sequence>
<accession>K5W575</accession>
<dbReference type="KEGG" id="pco:PHACADRAFT_86540"/>
<dbReference type="GeneID" id="18920548"/>
<reference evidence="1 2" key="1">
    <citation type="journal article" date="2012" name="BMC Genomics">
        <title>Comparative genomics of the white-rot fungi, Phanerochaete carnosa and P. chrysosporium, to elucidate the genetic basis of the distinct wood types they colonize.</title>
        <authorList>
            <person name="Suzuki H."/>
            <person name="MacDonald J."/>
            <person name="Syed K."/>
            <person name="Salamov A."/>
            <person name="Hori C."/>
            <person name="Aerts A."/>
            <person name="Henrissat B."/>
            <person name="Wiebenga A."/>
            <person name="vanKuyk P.A."/>
            <person name="Barry K."/>
            <person name="Lindquist E."/>
            <person name="LaButti K."/>
            <person name="Lapidus A."/>
            <person name="Lucas S."/>
            <person name="Coutinho P."/>
            <person name="Gong Y."/>
            <person name="Samejima M."/>
            <person name="Mahadevan R."/>
            <person name="Abou-Zaid M."/>
            <person name="de Vries R.P."/>
            <person name="Igarashi K."/>
            <person name="Yadav J.S."/>
            <person name="Grigoriev I.V."/>
            <person name="Master E.R."/>
        </authorList>
    </citation>
    <scope>NUCLEOTIDE SEQUENCE [LARGE SCALE GENOMIC DNA]</scope>
    <source>
        <strain evidence="1 2">HHB-10118-sp</strain>
    </source>
</reference>
<dbReference type="AlphaFoldDB" id="K5W575"/>
<keyword evidence="2" id="KW-1185">Reference proteome</keyword>
<evidence type="ECO:0000313" key="2">
    <source>
        <dbReference type="Proteomes" id="UP000008370"/>
    </source>
</evidence>
<name>K5W575_PHACS</name>
<dbReference type="InParanoid" id="K5W575"/>
<evidence type="ECO:0000313" key="1">
    <source>
        <dbReference type="EMBL" id="EKM59058.1"/>
    </source>
</evidence>
<gene>
    <name evidence="1" type="ORF">PHACADRAFT_86540</name>
</gene>
<dbReference type="OrthoDB" id="3222453at2759"/>
<organism evidence="1 2">
    <name type="scientific">Phanerochaete carnosa (strain HHB-10118-sp)</name>
    <name type="common">White-rot fungus</name>
    <name type="synonym">Peniophora carnosa</name>
    <dbReference type="NCBI Taxonomy" id="650164"/>
    <lineage>
        <taxon>Eukaryota</taxon>
        <taxon>Fungi</taxon>
        <taxon>Dikarya</taxon>
        <taxon>Basidiomycota</taxon>
        <taxon>Agaricomycotina</taxon>
        <taxon>Agaricomycetes</taxon>
        <taxon>Polyporales</taxon>
        <taxon>Phanerochaetaceae</taxon>
        <taxon>Phanerochaete</taxon>
    </lineage>
</organism>
<dbReference type="EMBL" id="JH930469">
    <property type="protein sequence ID" value="EKM59058.1"/>
    <property type="molecule type" value="Genomic_DNA"/>
</dbReference>
<dbReference type="RefSeq" id="XP_007391635.1">
    <property type="nucleotide sequence ID" value="XM_007391573.1"/>
</dbReference>
<dbReference type="HOGENOM" id="CLU_021108_0_1_1"/>
<dbReference type="Proteomes" id="UP000008370">
    <property type="component" value="Unassembled WGS sequence"/>
</dbReference>